<name>A0A9D5RB75_9FIRM</name>
<sequence>MQTLYSSDKDVIDRELEAKILILKEGYRYILHSDHSILENVTYDTYRYCMDRAMELGQY</sequence>
<dbReference type="Proteomes" id="UP000806542">
    <property type="component" value="Unassembled WGS sequence"/>
</dbReference>
<protein>
    <submittedName>
        <fullName evidence="1">Uncharacterized protein</fullName>
    </submittedName>
</protein>
<organism evidence="1 2">
    <name type="scientific">Ructibacterium gallinarum</name>
    <dbReference type="NCBI Taxonomy" id="2779355"/>
    <lineage>
        <taxon>Bacteria</taxon>
        <taxon>Bacillati</taxon>
        <taxon>Bacillota</taxon>
        <taxon>Clostridia</taxon>
        <taxon>Eubacteriales</taxon>
        <taxon>Oscillospiraceae</taxon>
        <taxon>Ructibacterium</taxon>
    </lineage>
</organism>
<keyword evidence="2" id="KW-1185">Reference proteome</keyword>
<accession>A0A9D5RB75</accession>
<reference evidence="1" key="1">
    <citation type="submission" date="2020-10" db="EMBL/GenBank/DDBJ databases">
        <title>ChiBAC.</title>
        <authorList>
            <person name="Zenner C."/>
            <person name="Hitch T.C.A."/>
            <person name="Clavel T."/>
        </authorList>
    </citation>
    <scope>NUCLEOTIDE SEQUENCE</scope>
    <source>
        <strain evidence="1">DSM 107454</strain>
    </source>
</reference>
<gene>
    <name evidence="1" type="ORF">INF28_04635</name>
</gene>
<dbReference type="AlphaFoldDB" id="A0A9D5RB75"/>
<dbReference type="EMBL" id="JADCKB010000007">
    <property type="protein sequence ID" value="MBE5039748.1"/>
    <property type="molecule type" value="Genomic_DNA"/>
</dbReference>
<comment type="caution">
    <text evidence="1">The sequence shown here is derived from an EMBL/GenBank/DDBJ whole genome shotgun (WGS) entry which is preliminary data.</text>
</comment>
<evidence type="ECO:0000313" key="1">
    <source>
        <dbReference type="EMBL" id="MBE5039748.1"/>
    </source>
</evidence>
<proteinExistence type="predicted"/>
<evidence type="ECO:0000313" key="2">
    <source>
        <dbReference type="Proteomes" id="UP000806542"/>
    </source>
</evidence>